<comment type="caution">
    <text evidence="1">The sequence shown here is derived from an EMBL/GenBank/DDBJ whole genome shotgun (WGS) entry which is preliminary data.</text>
</comment>
<proteinExistence type="predicted"/>
<reference evidence="1 2" key="1">
    <citation type="submission" date="2021-01" db="EMBL/GenBank/DDBJ databases">
        <title>Genomic Encyclopedia of Type Strains, Phase IV (KMG-IV): sequencing the most valuable type-strain genomes for metagenomic binning, comparative biology and taxonomic classification.</title>
        <authorList>
            <person name="Goeker M."/>
        </authorList>
    </citation>
    <scope>NUCLEOTIDE SEQUENCE [LARGE SCALE GENOMIC DNA]</scope>
    <source>
        <strain evidence="1 2">DSM 24834</strain>
    </source>
</reference>
<protein>
    <submittedName>
        <fullName evidence="1">Uncharacterized protein</fullName>
    </submittedName>
</protein>
<sequence>MNKLFLVVLFCFLVLIHPGKKLDQYAIHSNEEHSISSPSYLSDVDMIPVSITSILQKQEMTGAIPPSVHVLSVEISQRSVNLLPIDSFPDSRGFLKVVMSHSNYLSKHSLINVQYIY</sequence>
<dbReference type="EMBL" id="JAFBDZ010000005">
    <property type="protein sequence ID" value="MBM7587713.1"/>
    <property type="molecule type" value="Genomic_DNA"/>
</dbReference>
<dbReference type="RefSeq" id="WP_205174879.1">
    <property type="nucleotide sequence ID" value="NZ_JAFBDZ010000005.1"/>
</dbReference>
<keyword evidence="2" id="KW-1185">Reference proteome</keyword>
<dbReference type="Proteomes" id="UP001646157">
    <property type="component" value="Unassembled WGS sequence"/>
</dbReference>
<evidence type="ECO:0000313" key="2">
    <source>
        <dbReference type="Proteomes" id="UP001646157"/>
    </source>
</evidence>
<name>A0ABS2NIM4_9BACI</name>
<organism evidence="1 2">
    <name type="scientific">Rossellomorea pakistanensis</name>
    <dbReference type="NCBI Taxonomy" id="992288"/>
    <lineage>
        <taxon>Bacteria</taxon>
        <taxon>Bacillati</taxon>
        <taxon>Bacillota</taxon>
        <taxon>Bacilli</taxon>
        <taxon>Bacillales</taxon>
        <taxon>Bacillaceae</taxon>
        <taxon>Rossellomorea</taxon>
    </lineage>
</organism>
<accession>A0ABS2NIM4</accession>
<gene>
    <name evidence="1" type="ORF">JOC86_004287</name>
</gene>
<evidence type="ECO:0000313" key="1">
    <source>
        <dbReference type="EMBL" id="MBM7587713.1"/>
    </source>
</evidence>